<dbReference type="InterPro" id="IPR029041">
    <property type="entry name" value="FAD-linked_oxidoreductase-like"/>
</dbReference>
<evidence type="ECO:0000256" key="7">
    <source>
        <dbReference type="ARBA" id="ARBA00048628"/>
    </source>
</evidence>
<name>A0A7G7CM22_9CORY</name>
<dbReference type="InterPro" id="IPR003171">
    <property type="entry name" value="Mehydrof_redctse-like"/>
</dbReference>
<organism evidence="10 11">
    <name type="scientific">Corynebacterium incognita</name>
    <dbReference type="NCBI Taxonomy" id="2754725"/>
    <lineage>
        <taxon>Bacteria</taxon>
        <taxon>Bacillati</taxon>
        <taxon>Actinomycetota</taxon>
        <taxon>Actinomycetes</taxon>
        <taxon>Mycobacteriales</taxon>
        <taxon>Corynebacteriaceae</taxon>
        <taxon>Corynebacterium</taxon>
    </lineage>
</organism>
<comment type="catalytic activity">
    <reaction evidence="7">
        <text>(6S)-5-methyl-5,6,7,8-tetrahydrofolate + NAD(+) = (6R)-5,10-methylene-5,6,7,8-tetrahydrofolate + NADH + H(+)</text>
        <dbReference type="Rhea" id="RHEA:19821"/>
        <dbReference type="ChEBI" id="CHEBI:15378"/>
        <dbReference type="ChEBI" id="CHEBI:15636"/>
        <dbReference type="ChEBI" id="CHEBI:18608"/>
        <dbReference type="ChEBI" id="CHEBI:57540"/>
        <dbReference type="ChEBI" id="CHEBI:57945"/>
        <dbReference type="EC" id="1.5.1.54"/>
    </reaction>
    <physiologicalReaction direction="right-to-left" evidence="7">
        <dbReference type="Rhea" id="RHEA:19823"/>
    </physiologicalReaction>
</comment>
<dbReference type="PANTHER" id="PTHR45754">
    <property type="entry name" value="METHYLENETETRAHYDROFOLATE REDUCTASE"/>
    <property type="match status" value="1"/>
</dbReference>
<comment type="similarity">
    <text evidence="3 8">Belongs to the methylenetetrahydrofolate reductase family.</text>
</comment>
<keyword evidence="6 8" id="KW-0560">Oxidoreductase</keyword>
<dbReference type="CDD" id="cd00537">
    <property type="entry name" value="MTHFR"/>
    <property type="match status" value="1"/>
</dbReference>
<evidence type="ECO:0000313" key="11">
    <source>
        <dbReference type="Proteomes" id="UP000515743"/>
    </source>
</evidence>
<keyword evidence="11" id="KW-1185">Reference proteome</keyword>
<keyword evidence="5 8" id="KW-0274">FAD</keyword>
<dbReference type="GO" id="GO:0035999">
    <property type="term" value="P:tetrahydrofolate interconversion"/>
    <property type="evidence" value="ECO:0007669"/>
    <property type="project" value="UniProtKB-UniPathway"/>
</dbReference>
<evidence type="ECO:0000256" key="6">
    <source>
        <dbReference type="ARBA" id="ARBA00023002"/>
    </source>
</evidence>
<dbReference type="AlphaFoldDB" id="A0A7G7CM22"/>
<feature type="region of interest" description="Disordered" evidence="9">
    <location>
        <begin position="1"/>
        <end position="20"/>
    </location>
</feature>
<evidence type="ECO:0000313" key="10">
    <source>
        <dbReference type="EMBL" id="QNE88638.1"/>
    </source>
</evidence>
<dbReference type="SUPFAM" id="SSF51730">
    <property type="entry name" value="FAD-linked oxidoreductase"/>
    <property type="match status" value="1"/>
</dbReference>
<dbReference type="RefSeq" id="WP_185175028.1">
    <property type="nucleotide sequence ID" value="NZ_CP059404.1"/>
</dbReference>
<dbReference type="Gene3D" id="3.20.20.220">
    <property type="match status" value="1"/>
</dbReference>
<evidence type="ECO:0000256" key="2">
    <source>
        <dbReference type="ARBA" id="ARBA00004777"/>
    </source>
</evidence>
<accession>A0A7G7CM22</accession>
<dbReference type="PANTHER" id="PTHR45754:SF3">
    <property type="entry name" value="METHYLENETETRAHYDROFOLATE REDUCTASE (NADPH)"/>
    <property type="match status" value="1"/>
</dbReference>
<comment type="pathway">
    <text evidence="2 8">One-carbon metabolism; tetrahydrofolate interconversion.</text>
</comment>
<dbReference type="GO" id="GO:0071949">
    <property type="term" value="F:FAD binding"/>
    <property type="evidence" value="ECO:0007669"/>
    <property type="project" value="TreeGrafter"/>
</dbReference>
<comment type="cofactor">
    <cofactor evidence="1 8">
        <name>FAD</name>
        <dbReference type="ChEBI" id="CHEBI:57692"/>
    </cofactor>
</comment>
<dbReference type="KEGG" id="cik:H0194_05835"/>
<dbReference type="GO" id="GO:0005829">
    <property type="term" value="C:cytosol"/>
    <property type="evidence" value="ECO:0007669"/>
    <property type="project" value="TreeGrafter"/>
</dbReference>
<dbReference type="GO" id="GO:0106312">
    <property type="term" value="F:methylenetetrahydrofolate reductase (NADH) activity"/>
    <property type="evidence" value="ECO:0007669"/>
    <property type="project" value="UniProtKB-EC"/>
</dbReference>
<evidence type="ECO:0000256" key="5">
    <source>
        <dbReference type="ARBA" id="ARBA00022827"/>
    </source>
</evidence>
<keyword evidence="4 8" id="KW-0285">Flavoprotein</keyword>
<gene>
    <name evidence="10" type="ORF">H0194_05835</name>
</gene>
<evidence type="ECO:0000256" key="8">
    <source>
        <dbReference type="RuleBase" id="RU003862"/>
    </source>
</evidence>
<evidence type="ECO:0000256" key="4">
    <source>
        <dbReference type="ARBA" id="ARBA00022630"/>
    </source>
</evidence>
<reference evidence="10 11" key="1">
    <citation type="submission" date="2020-07" db="EMBL/GenBank/DDBJ databases">
        <title>Complete genome and description of Corynebacterium incognita strain Marseille-Q3630 sp. nov.</title>
        <authorList>
            <person name="Boxberger M."/>
        </authorList>
    </citation>
    <scope>NUCLEOTIDE SEQUENCE [LARGE SCALE GENOMIC DNA]</scope>
    <source>
        <strain evidence="10 11">Marseille-Q3630</strain>
    </source>
</reference>
<dbReference type="UniPathway" id="UPA00193"/>
<sequence length="297" mass="32756">MAPRISASAPLDELPQPAPQQQRVGLSFEVMPPRQDHPDELLSVLESYGPDYVAVTSSRRSGWLEGTANFISEISASSSMRPLAHLACSAGSEAELRHWTERLIDAGVRGFLALRGDLVPQPGYLQHADALVRLIRQVEGEQVSRLAAGRLAVAVACYPNGHEESKTPSEDFEVLLAKQRLGADLALSQLFFEAEDFLRFRARADLFGIRIPLVPGVMPITSLRRLQRMSELTGLAVPRDVGKRMEAVEGTAREYDVGLELTAQLVRRLVRSGVTGIHLYTFNNPQVVQDVLQRVDI</sequence>
<evidence type="ECO:0000256" key="3">
    <source>
        <dbReference type="ARBA" id="ARBA00006743"/>
    </source>
</evidence>
<evidence type="ECO:0000256" key="1">
    <source>
        <dbReference type="ARBA" id="ARBA00001974"/>
    </source>
</evidence>
<evidence type="ECO:0000256" key="9">
    <source>
        <dbReference type="SAM" id="MobiDB-lite"/>
    </source>
</evidence>
<dbReference type="EMBL" id="CP059404">
    <property type="protein sequence ID" value="QNE88638.1"/>
    <property type="molecule type" value="Genomic_DNA"/>
</dbReference>
<dbReference type="GO" id="GO:0009086">
    <property type="term" value="P:methionine biosynthetic process"/>
    <property type="evidence" value="ECO:0007669"/>
    <property type="project" value="TreeGrafter"/>
</dbReference>
<dbReference type="Pfam" id="PF02219">
    <property type="entry name" value="MTHFR"/>
    <property type="match status" value="1"/>
</dbReference>
<dbReference type="Proteomes" id="UP000515743">
    <property type="component" value="Chromosome"/>
</dbReference>
<protein>
    <recommendedName>
        <fullName evidence="8">Methylenetetrahydrofolate reductase</fullName>
    </recommendedName>
</protein>
<proteinExistence type="inferred from homology"/>